<dbReference type="PaxDb" id="411902-CLOBOL_00136"/>
<evidence type="ECO:0000313" key="2">
    <source>
        <dbReference type="Proteomes" id="UP000005396"/>
    </source>
</evidence>
<comment type="caution">
    <text evidence="1">The sequence shown here is derived from an EMBL/GenBank/DDBJ whole genome shotgun (WGS) entry which is preliminary data.</text>
</comment>
<reference evidence="1 2" key="2">
    <citation type="submission" date="2007-09" db="EMBL/GenBank/DDBJ databases">
        <title>Draft genome sequence of Clostridium bolteae (ATCC BAA-613).</title>
        <authorList>
            <person name="Sudarsanam P."/>
            <person name="Ley R."/>
            <person name="Guruge J."/>
            <person name="Turnbaugh P.J."/>
            <person name="Mahowald M."/>
            <person name="Liep D."/>
            <person name="Gordon J."/>
        </authorList>
    </citation>
    <scope>NUCLEOTIDE SEQUENCE [LARGE SCALE GENOMIC DNA]</scope>
    <source>
        <strain evidence="2">ATCC BAA-613 / DSM 15670 / CCUG 46953 / JCM 12243 / WAL 16351</strain>
    </source>
</reference>
<name>A8RGG6_ENTBW</name>
<accession>A8RGG6</accession>
<organism evidence="1 2">
    <name type="scientific">Enterocloster bolteae (strain ATCC BAA-613 / DSM 15670 / CCUG 46953 / JCM 12243 / WAL 16351)</name>
    <name type="common">Clostridium bolteae</name>
    <dbReference type="NCBI Taxonomy" id="411902"/>
    <lineage>
        <taxon>Bacteria</taxon>
        <taxon>Bacillati</taxon>
        <taxon>Bacillota</taxon>
        <taxon>Clostridia</taxon>
        <taxon>Lachnospirales</taxon>
        <taxon>Lachnospiraceae</taxon>
        <taxon>Enterocloster</taxon>
    </lineage>
</organism>
<dbReference type="AlphaFoldDB" id="A8RGG6"/>
<gene>
    <name evidence="1" type="ORF">CLOBOL_00136</name>
</gene>
<dbReference type="Proteomes" id="UP000005396">
    <property type="component" value="Unassembled WGS sequence"/>
</dbReference>
<dbReference type="EMBL" id="ABCC02000001">
    <property type="protein sequence ID" value="EDP19669.1"/>
    <property type="molecule type" value="Genomic_DNA"/>
</dbReference>
<evidence type="ECO:0000313" key="1">
    <source>
        <dbReference type="EMBL" id="EDP19669.1"/>
    </source>
</evidence>
<protein>
    <submittedName>
        <fullName evidence="1">Uncharacterized protein</fullName>
    </submittedName>
</protein>
<proteinExistence type="predicted"/>
<reference evidence="1 2" key="1">
    <citation type="submission" date="2007-08" db="EMBL/GenBank/DDBJ databases">
        <authorList>
            <person name="Fulton L."/>
            <person name="Clifton S."/>
            <person name="Fulton B."/>
            <person name="Xu J."/>
            <person name="Minx P."/>
            <person name="Pepin K.H."/>
            <person name="Johnson M."/>
            <person name="Thiruvilangam P."/>
            <person name="Bhonagiri V."/>
            <person name="Nash W.E."/>
            <person name="Mardis E.R."/>
            <person name="Wilson R.K."/>
        </authorList>
    </citation>
    <scope>NUCLEOTIDE SEQUENCE [LARGE SCALE GENOMIC DNA]</scope>
    <source>
        <strain evidence="2">ATCC BAA-613 / DSM 15670 / CCUG 46953 / JCM 12243 / WAL 16351</strain>
    </source>
</reference>
<sequence length="54" mass="6367">MIVIPICLKCEYCEKGMKCRVYPQGIPREIVLAQKPPEDICKDYKYKWENEASD</sequence>
<dbReference type="HOGENOM" id="CLU_3041975_0_0_9"/>